<evidence type="ECO:0000313" key="1">
    <source>
        <dbReference type="EMBL" id="PIO41030.1"/>
    </source>
</evidence>
<proteinExistence type="predicted"/>
<keyword evidence="2" id="KW-1185">Reference proteome</keyword>
<sequence>MKASTYSTSKKAGKKLAQCLKGRRAKTKKTQLIHPYTTASLSKCKVLVVEVAGALVSVPLVEEDQVALILQVYHHKVSITLVEKGELQSLHLFVLGQAIVEEHLVVVLEDMVVVQEDMVVVQEDMVVEHLAVVQEDMAVVQEDLVVAQEALVEVQEDMEDMEDMEEVSASLCVLLVASRK</sequence>
<organism evidence="1 2">
    <name type="scientific">Aquarana catesbeiana</name>
    <name type="common">American bullfrog</name>
    <name type="synonym">Rana catesbeiana</name>
    <dbReference type="NCBI Taxonomy" id="8400"/>
    <lineage>
        <taxon>Eukaryota</taxon>
        <taxon>Metazoa</taxon>
        <taxon>Chordata</taxon>
        <taxon>Craniata</taxon>
        <taxon>Vertebrata</taxon>
        <taxon>Euteleostomi</taxon>
        <taxon>Amphibia</taxon>
        <taxon>Batrachia</taxon>
        <taxon>Anura</taxon>
        <taxon>Neobatrachia</taxon>
        <taxon>Ranoidea</taxon>
        <taxon>Ranidae</taxon>
        <taxon>Aquarana</taxon>
    </lineage>
</organism>
<dbReference type="Proteomes" id="UP000228934">
    <property type="component" value="Unassembled WGS sequence"/>
</dbReference>
<gene>
    <name evidence="1" type="ORF">AB205_0168520</name>
</gene>
<protein>
    <submittedName>
        <fullName evidence="1">Uncharacterized protein</fullName>
    </submittedName>
</protein>
<reference evidence="2" key="1">
    <citation type="journal article" date="2017" name="Nat. Commun.">
        <title>The North American bullfrog draft genome provides insight into hormonal regulation of long noncoding RNA.</title>
        <authorList>
            <person name="Hammond S.A."/>
            <person name="Warren R.L."/>
            <person name="Vandervalk B.P."/>
            <person name="Kucuk E."/>
            <person name="Khan H."/>
            <person name="Gibb E.A."/>
            <person name="Pandoh P."/>
            <person name="Kirk H."/>
            <person name="Zhao Y."/>
            <person name="Jones M."/>
            <person name="Mungall A.J."/>
            <person name="Coope R."/>
            <person name="Pleasance S."/>
            <person name="Moore R.A."/>
            <person name="Holt R.A."/>
            <person name="Round J.M."/>
            <person name="Ohora S."/>
            <person name="Walle B.V."/>
            <person name="Veldhoen N."/>
            <person name="Helbing C.C."/>
            <person name="Birol I."/>
        </authorList>
    </citation>
    <scope>NUCLEOTIDE SEQUENCE [LARGE SCALE GENOMIC DNA]</scope>
</reference>
<dbReference type="OrthoDB" id="2441647at2759"/>
<name>A0A2G9SLI3_AQUCT</name>
<accession>A0A2G9SLI3</accession>
<dbReference type="EMBL" id="KV922830">
    <property type="protein sequence ID" value="PIO41030.1"/>
    <property type="molecule type" value="Genomic_DNA"/>
</dbReference>
<evidence type="ECO:0000313" key="2">
    <source>
        <dbReference type="Proteomes" id="UP000228934"/>
    </source>
</evidence>
<dbReference type="AlphaFoldDB" id="A0A2G9SLI3"/>